<protein>
    <recommendedName>
        <fullName evidence="2">GGDEF domain-containing protein</fullName>
    </recommendedName>
</protein>
<feature type="transmembrane region" description="Helical" evidence="1">
    <location>
        <begin position="53"/>
        <end position="75"/>
    </location>
</feature>
<proteinExistence type="predicted"/>
<dbReference type="Gene3D" id="3.30.70.270">
    <property type="match status" value="1"/>
</dbReference>
<dbReference type="Pfam" id="PF00990">
    <property type="entry name" value="GGDEF"/>
    <property type="match status" value="1"/>
</dbReference>
<organism evidence="3 4">
    <name type="scientific">Paenibacillus apis</name>
    <dbReference type="NCBI Taxonomy" id="1792174"/>
    <lineage>
        <taxon>Bacteria</taxon>
        <taxon>Bacillati</taxon>
        <taxon>Bacillota</taxon>
        <taxon>Bacilli</taxon>
        <taxon>Bacillales</taxon>
        <taxon>Paenibacillaceae</taxon>
        <taxon>Paenibacillus</taxon>
    </lineage>
</organism>
<name>A0A919Y0V1_9BACL</name>
<feature type="transmembrane region" description="Helical" evidence="1">
    <location>
        <begin position="82"/>
        <end position="98"/>
    </location>
</feature>
<dbReference type="InterPro" id="IPR043128">
    <property type="entry name" value="Rev_trsase/Diguanyl_cyclase"/>
</dbReference>
<keyword evidence="1" id="KW-1133">Transmembrane helix</keyword>
<gene>
    <name evidence="3" type="ORF">J41TS4_10310</name>
</gene>
<evidence type="ECO:0000313" key="3">
    <source>
        <dbReference type="EMBL" id="GIO41273.1"/>
    </source>
</evidence>
<dbReference type="PANTHER" id="PTHR45138">
    <property type="entry name" value="REGULATORY COMPONENTS OF SENSORY TRANSDUCTION SYSTEM"/>
    <property type="match status" value="1"/>
</dbReference>
<keyword evidence="4" id="KW-1185">Reference proteome</keyword>
<reference evidence="3" key="1">
    <citation type="submission" date="2021-03" db="EMBL/GenBank/DDBJ databases">
        <title>Antimicrobial resistance genes in bacteria isolated from Japanese honey, and their potential for conferring macrolide and lincosamide resistance in the American foulbrood pathogen Paenibacillus larvae.</title>
        <authorList>
            <person name="Okamoto M."/>
            <person name="Kumagai M."/>
            <person name="Kanamori H."/>
            <person name="Takamatsu D."/>
        </authorList>
    </citation>
    <scope>NUCLEOTIDE SEQUENCE</scope>
    <source>
        <strain evidence="3">J41TS4</strain>
    </source>
</reference>
<keyword evidence="1" id="KW-0472">Membrane</keyword>
<dbReference type="NCBIfam" id="TIGR00254">
    <property type="entry name" value="GGDEF"/>
    <property type="match status" value="1"/>
</dbReference>
<dbReference type="GO" id="GO:0052621">
    <property type="term" value="F:diguanylate cyclase activity"/>
    <property type="evidence" value="ECO:0007669"/>
    <property type="project" value="TreeGrafter"/>
</dbReference>
<dbReference type="InterPro" id="IPR050469">
    <property type="entry name" value="Diguanylate_Cyclase"/>
</dbReference>
<sequence length="374" mass="42549">MIAKVPLLADSRKIYRKVITTYWIILFLSLLAEWLGALLWAEGRIERLDLGYLMERIIVPTLVQLAIIGTNELLYYRSLEKPEWVVLSGTLIAAALMIGNQGLHLEYILVLPILISLFFFRKRLLYLAFAANLLTFFLIYYGYSEFRTIMTPYDLCIFFAIMIGILYIALQIIGQGKQMIADFMRMMTSEQDLVVKNAVMDRLAKIDALTDLYNHKTLHEYLEQLIEQSNNNVMPLQLAIMDIDNFKSVNDTYGHAVGDAVLSRVAQALKDSLSQNEIIARYGGEEFVVIFPGKTLFEACQEMERTRELIYSIAHEEMKGSRISVSIGVAEHVRGKSSSALFEEADACLYYAKKHGKNQMVAKQHARKSSSPSV</sequence>
<feature type="transmembrane region" description="Helical" evidence="1">
    <location>
        <begin position="21"/>
        <end position="41"/>
    </location>
</feature>
<dbReference type="InterPro" id="IPR000160">
    <property type="entry name" value="GGDEF_dom"/>
</dbReference>
<evidence type="ECO:0000313" key="4">
    <source>
        <dbReference type="Proteomes" id="UP000678895"/>
    </source>
</evidence>
<accession>A0A919Y0V1</accession>
<feature type="domain" description="GGDEF" evidence="2">
    <location>
        <begin position="234"/>
        <end position="365"/>
    </location>
</feature>
<dbReference type="EMBL" id="BORS01000003">
    <property type="protein sequence ID" value="GIO41273.1"/>
    <property type="molecule type" value="Genomic_DNA"/>
</dbReference>
<comment type="caution">
    <text evidence="3">The sequence shown here is derived from an EMBL/GenBank/DDBJ whole genome shotgun (WGS) entry which is preliminary data.</text>
</comment>
<dbReference type="PANTHER" id="PTHR45138:SF9">
    <property type="entry name" value="DIGUANYLATE CYCLASE DGCM-RELATED"/>
    <property type="match status" value="1"/>
</dbReference>
<dbReference type="AlphaFoldDB" id="A0A919Y0V1"/>
<dbReference type="SUPFAM" id="SSF55073">
    <property type="entry name" value="Nucleotide cyclase"/>
    <property type="match status" value="1"/>
</dbReference>
<feature type="transmembrane region" description="Helical" evidence="1">
    <location>
        <begin position="125"/>
        <end position="143"/>
    </location>
</feature>
<keyword evidence="1" id="KW-0812">Transmembrane</keyword>
<evidence type="ECO:0000256" key="1">
    <source>
        <dbReference type="SAM" id="Phobius"/>
    </source>
</evidence>
<feature type="transmembrane region" description="Helical" evidence="1">
    <location>
        <begin position="149"/>
        <end position="170"/>
    </location>
</feature>
<dbReference type="Proteomes" id="UP000678895">
    <property type="component" value="Unassembled WGS sequence"/>
</dbReference>
<dbReference type="PROSITE" id="PS50887">
    <property type="entry name" value="GGDEF"/>
    <property type="match status" value="1"/>
</dbReference>
<dbReference type="CDD" id="cd01949">
    <property type="entry name" value="GGDEF"/>
    <property type="match status" value="1"/>
</dbReference>
<dbReference type="SMART" id="SM00267">
    <property type="entry name" value="GGDEF"/>
    <property type="match status" value="1"/>
</dbReference>
<evidence type="ECO:0000259" key="2">
    <source>
        <dbReference type="PROSITE" id="PS50887"/>
    </source>
</evidence>
<dbReference type="FunFam" id="3.30.70.270:FF:000001">
    <property type="entry name" value="Diguanylate cyclase domain protein"/>
    <property type="match status" value="1"/>
</dbReference>
<dbReference type="InterPro" id="IPR029787">
    <property type="entry name" value="Nucleotide_cyclase"/>
</dbReference>